<dbReference type="GO" id="GO:0015935">
    <property type="term" value="C:small ribosomal subunit"/>
    <property type="evidence" value="ECO:0007669"/>
    <property type="project" value="InterPro"/>
</dbReference>
<dbReference type="InterPro" id="IPR036986">
    <property type="entry name" value="S4_RNA-bd_sf"/>
</dbReference>
<keyword evidence="9" id="KW-0934">Plastid</keyword>
<evidence type="ECO:0000256" key="4">
    <source>
        <dbReference type="ARBA" id="ARBA00022980"/>
    </source>
</evidence>
<feature type="domain" description="Small ribosomal subunit protein uS4 N-terminal" evidence="8">
    <location>
        <begin position="3"/>
        <end position="88"/>
    </location>
</feature>
<dbReference type="Pfam" id="PF00163">
    <property type="entry name" value="Ribosomal_S4"/>
    <property type="match status" value="1"/>
</dbReference>
<dbReference type="PANTHER" id="PTHR11831">
    <property type="entry name" value="30S 40S RIBOSOMAL PROTEIN"/>
    <property type="match status" value="1"/>
</dbReference>
<evidence type="ECO:0000259" key="8">
    <source>
        <dbReference type="SMART" id="SM01390"/>
    </source>
</evidence>
<gene>
    <name evidence="9" type="primary">rps4</name>
</gene>
<keyword evidence="2" id="KW-0699">rRNA-binding</keyword>
<sequence length="200" mass="23876">MSIFLNSKFKVIRRLGLLPGLTLKKINQKQKLKKFENYIKLTDYMLQLKEKQKLKFNYILTEKQLIKYIKKSKQKRGITSLILLQLLEMRLDSICFNIGFAKSILQARQIINHNHLIINNHKINIASFQCKPNDLIRIKKTLKSKYLIHSNLKNNFKKNIPFHIKFNNNLYEAIILDYCNKKNFQLNLNELSVIEYYSKK</sequence>
<keyword evidence="5" id="KW-0687">Ribonucleoprotein</keyword>
<dbReference type="GO" id="GO:0003735">
    <property type="term" value="F:structural constituent of ribosome"/>
    <property type="evidence" value="ECO:0007669"/>
    <property type="project" value="InterPro"/>
</dbReference>
<dbReference type="GO" id="GO:0006412">
    <property type="term" value="P:translation"/>
    <property type="evidence" value="ECO:0007669"/>
    <property type="project" value="InterPro"/>
</dbReference>
<evidence type="ECO:0000259" key="7">
    <source>
        <dbReference type="SMART" id="SM00363"/>
    </source>
</evidence>
<protein>
    <submittedName>
        <fullName evidence="9">Ribosomal protein S4</fullName>
    </submittedName>
</protein>
<dbReference type="InterPro" id="IPR022801">
    <property type="entry name" value="Ribosomal_uS4"/>
</dbReference>
<name>A0A5J6DUY9_9STRA</name>
<accession>A0A5J6DUY9</accession>
<dbReference type="FunFam" id="3.10.290.10:FF:000001">
    <property type="entry name" value="30S ribosomal protein S4"/>
    <property type="match status" value="1"/>
</dbReference>
<keyword evidence="3 6" id="KW-0694">RNA-binding</keyword>
<evidence type="ECO:0000256" key="5">
    <source>
        <dbReference type="ARBA" id="ARBA00023274"/>
    </source>
</evidence>
<comment type="similarity">
    <text evidence="1">Belongs to the universal ribosomal protein uS4 family.</text>
</comment>
<dbReference type="Gene3D" id="3.10.290.10">
    <property type="entry name" value="RNA-binding S4 domain"/>
    <property type="match status" value="1"/>
</dbReference>
<feature type="domain" description="RNA-binding S4" evidence="7">
    <location>
        <begin position="89"/>
        <end position="153"/>
    </location>
</feature>
<dbReference type="SUPFAM" id="SSF55174">
    <property type="entry name" value="Alpha-L RNA-binding motif"/>
    <property type="match status" value="1"/>
</dbReference>
<dbReference type="AlphaFoldDB" id="A0A5J6DUY9"/>
<dbReference type="PROSITE" id="PS50889">
    <property type="entry name" value="S4"/>
    <property type="match status" value="1"/>
</dbReference>
<dbReference type="EMBL" id="MG273660">
    <property type="protein sequence ID" value="QES95307.1"/>
    <property type="molecule type" value="Genomic_DNA"/>
</dbReference>
<dbReference type="SMART" id="SM01390">
    <property type="entry name" value="Ribosomal_S4"/>
    <property type="match status" value="1"/>
</dbReference>
<reference evidence="9" key="1">
    <citation type="journal article" date="2019" name="Am. J. Bot.">
        <title>A single loss of photosynthesis in the diatom order Bacillariales (Bacillariophyta).</title>
        <authorList>
            <person name="Onyshchenko A."/>
            <person name="Ruck E.C."/>
            <person name="Nakov T."/>
            <person name="Alverson A.J."/>
        </authorList>
    </citation>
    <scope>NUCLEOTIDE SEQUENCE</scope>
    <source>
        <strain evidence="9">Nitz4</strain>
    </source>
</reference>
<evidence type="ECO:0000256" key="6">
    <source>
        <dbReference type="PROSITE-ProRule" id="PRU00182"/>
    </source>
</evidence>
<dbReference type="NCBIfam" id="NF003717">
    <property type="entry name" value="PRK05327.1"/>
    <property type="match status" value="1"/>
</dbReference>
<evidence type="ECO:0000256" key="2">
    <source>
        <dbReference type="ARBA" id="ARBA00022730"/>
    </source>
</evidence>
<organism evidence="9">
    <name type="scientific">Nitzschia sp.</name>
    <name type="common">in: diatoms</name>
    <dbReference type="NCBI Taxonomy" id="1884248"/>
    <lineage>
        <taxon>Eukaryota</taxon>
        <taxon>Sar</taxon>
        <taxon>Stramenopiles</taxon>
        <taxon>Ochrophyta</taxon>
        <taxon>Bacillariophyta</taxon>
        <taxon>Bacillariophyceae</taxon>
        <taxon>Bacillariophycidae</taxon>
        <taxon>Bacillariales</taxon>
        <taxon>Bacillariaceae</taxon>
        <taxon>Nitzschia</taxon>
    </lineage>
</organism>
<dbReference type="SMART" id="SM00363">
    <property type="entry name" value="S4"/>
    <property type="match status" value="1"/>
</dbReference>
<dbReference type="HAMAP" id="MF_01306_B">
    <property type="entry name" value="Ribosomal_uS4_B"/>
    <property type="match status" value="1"/>
</dbReference>
<dbReference type="GO" id="GO:0019843">
    <property type="term" value="F:rRNA binding"/>
    <property type="evidence" value="ECO:0007669"/>
    <property type="project" value="UniProtKB-KW"/>
</dbReference>
<dbReference type="Gene3D" id="1.10.1050.10">
    <property type="entry name" value="Ribosomal Protein S4 Delta 41, Chain A, domain 1"/>
    <property type="match status" value="1"/>
</dbReference>
<evidence type="ECO:0000256" key="1">
    <source>
        <dbReference type="ARBA" id="ARBA00007465"/>
    </source>
</evidence>
<dbReference type="CDD" id="cd00165">
    <property type="entry name" value="S4"/>
    <property type="match status" value="1"/>
</dbReference>
<dbReference type="PANTHER" id="PTHR11831:SF4">
    <property type="entry name" value="SMALL RIBOSOMAL SUBUNIT PROTEIN US4M"/>
    <property type="match status" value="1"/>
</dbReference>
<dbReference type="Pfam" id="PF01479">
    <property type="entry name" value="S4"/>
    <property type="match status" value="1"/>
</dbReference>
<proteinExistence type="inferred from homology"/>
<keyword evidence="4 9" id="KW-0689">Ribosomal protein</keyword>
<geneLocation type="plastid" evidence="9"/>
<dbReference type="InterPro" id="IPR005709">
    <property type="entry name" value="Ribosomal_uS4_bac-type"/>
</dbReference>
<dbReference type="InterPro" id="IPR001912">
    <property type="entry name" value="Ribosomal_uS4_N"/>
</dbReference>
<dbReference type="GO" id="GO:0042274">
    <property type="term" value="P:ribosomal small subunit biogenesis"/>
    <property type="evidence" value="ECO:0007669"/>
    <property type="project" value="TreeGrafter"/>
</dbReference>
<evidence type="ECO:0000256" key="3">
    <source>
        <dbReference type="ARBA" id="ARBA00022884"/>
    </source>
</evidence>
<evidence type="ECO:0000313" key="9">
    <source>
        <dbReference type="EMBL" id="QES95307.1"/>
    </source>
</evidence>
<dbReference type="InterPro" id="IPR002942">
    <property type="entry name" value="S4_RNA-bd"/>
</dbReference>